<proteinExistence type="predicted"/>
<comment type="caution">
    <text evidence="1">The sequence shown here is derived from an EMBL/GenBank/DDBJ whole genome shotgun (WGS) entry which is preliminary data.</text>
</comment>
<evidence type="ECO:0000313" key="2">
    <source>
        <dbReference type="Proteomes" id="UP001165044"/>
    </source>
</evidence>
<evidence type="ECO:0000313" key="1">
    <source>
        <dbReference type="EMBL" id="GLH65765.1"/>
    </source>
</evidence>
<gene>
    <name evidence="1" type="ORF">GETHED_01290</name>
</gene>
<organism evidence="1 2">
    <name type="scientific">Geothrix edaphica</name>
    <dbReference type="NCBI Taxonomy" id="2927976"/>
    <lineage>
        <taxon>Bacteria</taxon>
        <taxon>Pseudomonadati</taxon>
        <taxon>Acidobacteriota</taxon>
        <taxon>Holophagae</taxon>
        <taxon>Holophagales</taxon>
        <taxon>Holophagaceae</taxon>
        <taxon>Geothrix</taxon>
    </lineage>
</organism>
<protein>
    <submittedName>
        <fullName evidence="1">Uncharacterized protein</fullName>
    </submittedName>
</protein>
<reference evidence="1" key="1">
    <citation type="journal article" date="2023" name="Antonie Van Leeuwenhoek">
        <title>Mesoterricola silvestris gen. nov., sp. nov., Mesoterricola sediminis sp. nov., Geothrix oryzae sp. nov., Geothrix edaphica sp. nov., Geothrix rubra sp. nov., and Geothrix limicola sp. nov., six novel members of Acidobacteriota isolated from soils.</title>
        <authorList>
            <person name="Itoh H."/>
            <person name="Sugisawa Y."/>
            <person name="Mise K."/>
            <person name="Xu Z."/>
            <person name="Kuniyasu M."/>
            <person name="Ushijima N."/>
            <person name="Kawano K."/>
            <person name="Kobayashi E."/>
            <person name="Shiratori Y."/>
            <person name="Masuda Y."/>
            <person name="Senoo K."/>
        </authorList>
    </citation>
    <scope>NUCLEOTIDE SEQUENCE</scope>
    <source>
        <strain evidence="1">Red802</strain>
    </source>
</reference>
<sequence length="148" mass="16194">MRTLLASLLLTPFLAAQEAGSLDLRTDLGTDPSAQVHLVRPGCWDGLILQAAPRPLSTVQRDQAGATVEVWDLAYRDTPRREAFGVYLQVLRDRLSRAFAAPPPSHGAIELGEMVFSDPSNPQKLDLTRVKSMQDRFNPAPRVPAAGH</sequence>
<dbReference type="Proteomes" id="UP001165044">
    <property type="component" value="Unassembled WGS sequence"/>
</dbReference>
<dbReference type="EMBL" id="BSDC01000001">
    <property type="protein sequence ID" value="GLH65765.1"/>
    <property type="molecule type" value="Genomic_DNA"/>
</dbReference>
<accession>A0ABQ5PUK5</accession>
<name>A0ABQ5PUK5_9BACT</name>
<dbReference type="RefSeq" id="WP_285605856.1">
    <property type="nucleotide sequence ID" value="NZ_BSDC01000001.1"/>
</dbReference>
<keyword evidence="2" id="KW-1185">Reference proteome</keyword>